<dbReference type="NCBIfam" id="NF001097">
    <property type="entry name" value="PRK00129.1"/>
    <property type="match status" value="1"/>
</dbReference>
<dbReference type="eggNOG" id="COG0035">
    <property type="taxonomic scope" value="Bacteria"/>
</dbReference>
<dbReference type="GO" id="GO:0005525">
    <property type="term" value="F:GTP binding"/>
    <property type="evidence" value="ECO:0007669"/>
    <property type="project" value="UniProtKB-KW"/>
</dbReference>
<dbReference type="PANTHER" id="PTHR32315:SF4">
    <property type="entry name" value="URACIL PHOSPHORIBOSYLTRANSFERASE, CHLOROPLASTIC"/>
    <property type="match status" value="1"/>
</dbReference>
<dbReference type="RefSeq" id="WP_015276006.1">
    <property type="nucleotide sequence ID" value="NC_019936.1"/>
</dbReference>
<accession>L0GK41</accession>
<evidence type="ECO:0000256" key="2">
    <source>
        <dbReference type="ARBA" id="ARBA00009516"/>
    </source>
</evidence>
<keyword evidence="9 15" id="KW-0342">GTP-binding</keyword>
<evidence type="ECO:0000256" key="4">
    <source>
        <dbReference type="ARBA" id="ARBA00022533"/>
    </source>
</evidence>
<evidence type="ECO:0000256" key="7">
    <source>
        <dbReference type="ARBA" id="ARBA00022741"/>
    </source>
</evidence>
<dbReference type="Pfam" id="PF14681">
    <property type="entry name" value="UPRTase"/>
    <property type="match status" value="1"/>
</dbReference>
<evidence type="ECO:0000256" key="9">
    <source>
        <dbReference type="ARBA" id="ARBA00023134"/>
    </source>
</evidence>
<feature type="binding site" evidence="15">
    <location>
        <position position="193"/>
    </location>
    <ligand>
        <name>uracil</name>
        <dbReference type="ChEBI" id="CHEBI:17568"/>
    </ligand>
</feature>
<dbReference type="CDD" id="cd06223">
    <property type="entry name" value="PRTases_typeI"/>
    <property type="match status" value="1"/>
</dbReference>
<dbReference type="Gene3D" id="3.40.50.2020">
    <property type="match status" value="1"/>
</dbReference>
<dbReference type="HOGENOM" id="CLU_067096_2_2_6"/>
<comment type="catalytic activity">
    <reaction evidence="11 15">
        <text>UMP + diphosphate = 5-phospho-alpha-D-ribose 1-diphosphate + uracil</text>
        <dbReference type="Rhea" id="RHEA:13017"/>
        <dbReference type="ChEBI" id="CHEBI:17568"/>
        <dbReference type="ChEBI" id="CHEBI:33019"/>
        <dbReference type="ChEBI" id="CHEBI:57865"/>
        <dbReference type="ChEBI" id="CHEBI:58017"/>
        <dbReference type="EC" id="2.4.2.9"/>
    </reaction>
</comment>
<dbReference type="InterPro" id="IPR005765">
    <property type="entry name" value="UPRT"/>
</dbReference>
<evidence type="ECO:0000256" key="8">
    <source>
        <dbReference type="ARBA" id="ARBA00022842"/>
    </source>
</evidence>
<organism evidence="17 18">
    <name type="scientific">Stutzerimonas stutzeri RCH2</name>
    <dbReference type="NCBI Taxonomy" id="644801"/>
    <lineage>
        <taxon>Bacteria</taxon>
        <taxon>Pseudomonadati</taxon>
        <taxon>Pseudomonadota</taxon>
        <taxon>Gammaproteobacteria</taxon>
        <taxon>Pseudomonadales</taxon>
        <taxon>Pseudomonadaceae</taxon>
        <taxon>Stutzerimonas</taxon>
    </lineage>
</organism>
<keyword evidence="8 15" id="KW-0460">Magnesium</keyword>
<dbReference type="SUPFAM" id="SSF53271">
    <property type="entry name" value="PRTase-like"/>
    <property type="match status" value="1"/>
</dbReference>
<dbReference type="GO" id="GO:0000287">
    <property type="term" value="F:magnesium ion binding"/>
    <property type="evidence" value="ECO:0007669"/>
    <property type="project" value="UniProtKB-UniRule"/>
</dbReference>
<dbReference type="InterPro" id="IPR034332">
    <property type="entry name" value="Upp_B"/>
</dbReference>
<feature type="binding site" evidence="15">
    <location>
        <begin position="130"/>
        <end position="138"/>
    </location>
    <ligand>
        <name>5-phospho-alpha-D-ribose 1-diphosphate</name>
        <dbReference type="ChEBI" id="CHEBI:58017"/>
    </ligand>
</feature>
<evidence type="ECO:0000313" key="18">
    <source>
        <dbReference type="Proteomes" id="UP000010820"/>
    </source>
</evidence>
<evidence type="ECO:0000256" key="11">
    <source>
        <dbReference type="ARBA" id="ARBA00052919"/>
    </source>
</evidence>
<evidence type="ECO:0000256" key="14">
    <source>
        <dbReference type="ARBA" id="ARBA00079807"/>
    </source>
</evidence>
<dbReference type="InterPro" id="IPR050054">
    <property type="entry name" value="UPRTase/APRTase"/>
</dbReference>
<dbReference type="KEGG" id="psh:Psest_1120"/>
<dbReference type="GO" id="GO:0006223">
    <property type="term" value="P:uracil salvage"/>
    <property type="evidence" value="ECO:0007669"/>
    <property type="project" value="InterPro"/>
</dbReference>
<evidence type="ECO:0000259" key="16">
    <source>
        <dbReference type="Pfam" id="PF14681"/>
    </source>
</evidence>
<dbReference type="PANTHER" id="PTHR32315">
    <property type="entry name" value="ADENINE PHOSPHORIBOSYLTRANSFERASE"/>
    <property type="match status" value="1"/>
</dbReference>
<evidence type="ECO:0000256" key="12">
    <source>
        <dbReference type="ARBA" id="ARBA00056901"/>
    </source>
</evidence>
<name>L0GK41_STUST</name>
<comment type="activity regulation">
    <text evidence="15">Allosterically activated by GTP.</text>
</comment>
<sequence>MPIREIRHPLIRHKLGLMRRADISTKNFRELAQEVGSILTYEATSDLPLEHYSIDGWCGPVQVEKISGKKITVVPILRAGIGMLDGVLSLIPGAKVSAVGIARNEETLQAQTYLEKLVPEIEQRLAIIIDPMLATGGSMVATIDMLKKAGCKEIRALVLVAAPEGIAAVEKAHPDVLIFTASVDERLDEHGYIVPGLGDAGDKIFGTKQKDI</sequence>
<dbReference type="AlphaFoldDB" id="L0GK41"/>
<evidence type="ECO:0000256" key="1">
    <source>
        <dbReference type="ARBA" id="ARBA00005180"/>
    </source>
</evidence>
<dbReference type="NCBIfam" id="TIGR01091">
    <property type="entry name" value="upp"/>
    <property type="match status" value="1"/>
</dbReference>
<keyword evidence="7 15" id="KW-0547">Nucleotide-binding</keyword>
<feature type="binding site" evidence="15">
    <location>
        <position position="78"/>
    </location>
    <ligand>
        <name>5-phospho-alpha-D-ribose 1-diphosphate</name>
        <dbReference type="ChEBI" id="CHEBI:58017"/>
    </ligand>
</feature>
<keyword evidence="5 15" id="KW-0328">Glycosyltransferase</keyword>
<proteinExistence type="inferred from homology"/>
<dbReference type="InterPro" id="IPR029057">
    <property type="entry name" value="PRTase-like"/>
</dbReference>
<dbReference type="EC" id="2.4.2.9" evidence="3 15"/>
<keyword evidence="4 15" id="KW-0021">Allosteric enzyme</keyword>
<dbReference type="PATRIC" id="fig|644801.3.peg.1081"/>
<reference evidence="17 18" key="1">
    <citation type="submission" date="2011-10" db="EMBL/GenBank/DDBJ databases">
        <title>Complete sequence of chromosome of Pseudomonas stutzeri RCH2.</title>
        <authorList>
            <consortium name="US DOE Joint Genome Institute"/>
            <person name="Lucas S."/>
            <person name="Han J."/>
            <person name="Lapidus A."/>
            <person name="Cheng J.-F."/>
            <person name="Goodwin L."/>
            <person name="Pitluck S."/>
            <person name="Peters L."/>
            <person name="Ovchinnikova G."/>
            <person name="Zeytun A."/>
            <person name="Lu M."/>
            <person name="Detter J.C."/>
            <person name="Han C."/>
            <person name="Tapia R."/>
            <person name="Land M."/>
            <person name="Hauser L."/>
            <person name="Kyrpides N."/>
            <person name="Ivanova N."/>
            <person name="Pagani I."/>
            <person name="Chakraborty R."/>
            <person name="Arkin A."/>
            <person name="Dehal P."/>
            <person name="Wall J."/>
            <person name="Hazen T."/>
            <person name="Woyke T."/>
        </authorList>
    </citation>
    <scope>NUCLEOTIDE SEQUENCE [LARGE SCALE GENOMIC DNA]</scope>
    <source>
        <strain evidence="17 18">RCH2</strain>
    </source>
</reference>
<comment type="pathway">
    <text evidence="1 15">Pyrimidine metabolism; UMP biosynthesis via salvage pathway; UMP from uracil: step 1/1.</text>
</comment>
<protein>
    <recommendedName>
        <fullName evidence="13 15">Uracil phosphoribosyltransferase</fullName>
        <ecNumber evidence="3 15">2.4.2.9</ecNumber>
    </recommendedName>
    <alternativeName>
        <fullName evidence="10 15">UMP pyrophosphorylase</fullName>
    </alternativeName>
    <alternativeName>
        <fullName evidence="14 15">UPRTase</fullName>
    </alternativeName>
</protein>
<dbReference type="InterPro" id="IPR000836">
    <property type="entry name" value="PRTase_dom"/>
</dbReference>
<evidence type="ECO:0000256" key="6">
    <source>
        <dbReference type="ARBA" id="ARBA00022679"/>
    </source>
</evidence>
<comment type="cofactor">
    <cofactor evidence="15">
        <name>Mg(2+)</name>
        <dbReference type="ChEBI" id="CHEBI:18420"/>
    </cofactor>
    <text evidence="15">Binds 1 Mg(2+) ion per subunit. The magnesium is bound as Mg-PRPP.</text>
</comment>
<evidence type="ECO:0000256" key="10">
    <source>
        <dbReference type="ARBA" id="ARBA00031082"/>
    </source>
</evidence>
<dbReference type="FunFam" id="3.40.50.2020:FF:000003">
    <property type="entry name" value="Uracil phosphoribosyltransferase"/>
    <property type="match status" value="1"/>
</dbReference>
<evidence type="ECO:0000256" key="15">
    <source>
        <dbReference type="HAMAP-Rule" id="MF_01218"/>
    </source>
</evidence>
<evidence type="ECO:0000256" key="13">
    <source>
        <dbReference type="ARBA" id="ARBA00072146"/>
    </source>
</evidence>
<dbReference type="STRING" id="644801.Psest_1120"/>
<dbReference type="Proteomes" id="UP000010820">
    <property type="component" value="Chromosome"/>
</dbReference>
<feature type="binding site" evidence="15">
    <location>
        <position position="199"/>
    </location>
    <ligand>
        <name>5-phospho-alpha-D-ribose 1-diphosphate</name>
        <dbReference type="ChEBI" id="CHEBI:58017"/>
    </ligand>
</feature>
<feature type="binding site" evidence="15">
    <location>
        <begin position="198"/>
        <end position="200"/>
    </location>
    <ligand>
        <name>uracil</name>
        <dbReference type="ChEBI" id="CHEBI:17568"/>
    </ligand>
</feature>
<dbReference type="GO" id="GO:0044206">
    <property type="term" value="P:UMP salvage"/>
    <property type="evidence" value="ECO:0007669"/>
    <property type="project" value="UniProtKB-UniRule"/>
</dbReference>
<comment type="similarity">
    <text evidence="2 15">Belongs to the UPRTase family.</text>
</comment>
<dbReference type="UniPathway" id="UPA00574">
    <property type="reaction ID" value="UER00636"/>
</dbReference>
<dbReference type="GO" id="GO:0004845">
    <property type="term" value="F:uracil phosphoribosyltransferase activity"/>
    <property type="evidence" value="ECO:0007669"/>
    <property type="project" value="UniProtKB-UniRule"/>
</dbReference>
<evidence type="ECO:0000313" key="17">
    <source>
        <dbReference type="EMBL" id="AGA85684.1"/>
    </source>
</evidence>
<feature type="domain" description="Phosphoribosyltransferase" evidence="16">
    <location>
        <begin position="7"/>
        <end position="207"/>
    </location>
</feature>
<dbReference type="EMBL" id="CP003071">
    <property type="protein sequence ID" value="AGA85684.1"/>
    <property type="molecule type" value="Genomic_DNA"/>
</dbReference>
<dbReference type="GO" id="GO:0005737">
    <property type="term" value="C:cytoplasm"/>
    <property type="evidence" value="ECO:0007669"/>
    <property type="project" value="UniProtKB-ARBA"/>
</dbReference>
<evidence type="ECO:0000256" key="5">
    <source>
        <dbReference type="ARBA" id="ARBA00022676"/>
    </source>
</evidence>
<gene>
    <name evidence="15" type="primary">upp</name>
    <name evidence="17" type="ORF">Psest_1120</name>
</gene>
<comment type="function">
    <text evidence="12 15">Catalyzes the conversion of uracil and 5-phospho-alpha-D-ribose 1-diphosphate (PRPP) to UMP and diphosphate.</text>
</comment>
<feature type="binding site" evidence="15">
    <location>
        <position position="103"/>
    </location>
    <ligand>
        <name>5-phospho-alpha-D-ribose 1-diphosphate</name>
        <dbReference type="ChEBI" id="CHEBI:58017"/>
    </ligand>
</feature>
<evidence type="ECO:0000256" key="3">
    <source>
        <dbReference type="ARBA" id="ARBA00011894"/>
    </source>
</evidence>
<dbReference type="HAMAP" id="MF_01218_B">
    <property type="entry name" value="Upp_B"/>
    <property type="match status" value="1"/>
</dbReference>
<keyword evidence="6 15" id="KW-0808">Transferase</keyword>